<dbReference type="Pfam" id="PF13715">
    <property type="entry name" value="CarbopepD_reg_2"/>
    <property type="match status" value="1"/>
</dbReference>
<dbReference type="RefSeq" id="WP_090883981.1">
    <property type="nucleotide sequence ID" value="NZ_FOGG01000010.1"/>
</dbReference>
<dbReference type="InterPro" id="IPR037066">
    <property type="entry name" value="Plug_dom_sf"/>
</dbReference>
<evidence type="ECO:0000313" key="13">
    <source>
        <dbReference type="Proteomes" id="UP000199572"/>
    </source>
</evidence>
<evidence type="ECO:0000256" key="7">
    <source>
        <dbReference type="ARBA" id="ARBA00023237"/>
    </source>
</evidence>
<dbReference type="Pfam" id="PF00593">
    <property type="entry name" value="TonB_dep_Rec_b-barrel"/>
    <property type="match status" value="1"/>
</dbReference>
<dbReference type="OrthoDB" id="600887at2"/>
<keyword evidence="7 8" id="KW-0998">Cell outer membrane</keyword>
<dbReference type="STRING" id="390241.SAMN04488023_110127"/>
<evidence type="ECO:0000256" key="9">
    <source>
        <dbReference type="RuleBase" id="RU003357"/>
    </source>
</evidence>
<keyword evidence="4 8" id="KW-0812">Transmembrane</keyword>
<dbReference type="AlphaFoldDB" id="A0A1H9PVC6"/>
<evidence type="ECO:0000313" key="12">
    <source>
        <dbReference type="EMBL" id="SER52174.1"/>
    </source>
</evidence>
<evidence type="ECO:0000259" key="10">
    <source>
        <dbReference type="Pfam" id="PF00593"/>
    </source>
</evidence>
<keyword evidence="13" id="KW-1185">Reference proteome</keyword>
<dbReference type="InterPro" id="IPR008969">
    <property type="entry name" value="CarboxyPept-like_regulatory"/>
</dbReference>
<evidence type="ECO:0000256" key="2">
    <source>
        <dbReference type="ARBA" id="ARBA00022448"/>
    </source>
</evidence>
<organism evidence="12 13">
    <name type="scientific">Pedobacter rhizosphaerae</name>
    <dbReference type="NCBI Taxonomy" id="390241"/>
    <lineage>
        <taxon>Bacteria</taxon>
        <taxon>Pseudomonadati</taxon>
        <taxon>Bacteroidota</taxon>
        <taxon>Sphingobacteriia</taxon>
        <taxon>Sphingobacteriales</taxon>
        <taxon>Sphingobacteriaceae</taxon>
        <taxon>Pedobacter</taxon>
    </lineage>
</organism>
<dbReference type="SUPFAM" id="SSF49464">
    <property type="entry name" value="Carboxypeptidase regulatory domain-like"/>
    <property type="match status" value="1"/>
</dbReference>
<sequence>MDKRYDHPTFKQLRSCFNRFPVKLLALIFLFSIALSPAFAQSIKVVGTVKDAQGGFLPGVSVKLKGGSAAVMTDGSGKFSISVPTAQSILVFTFIGYDTKEVAAGSAANLNVVLKESDNSLNDVVVVGYGVQKKVNVIGSVATIDAKSLENRPVTNLSSSLGGLSSGVFVRQSSGKPGADGATIRIRGTGTLNSNNALVVVDGIVGSMDAVNPNDVESISILKDAAAASIYGSLAANGVILITTKKGNKGKTNVTYSGLTSIAKPANLPTFVTDYVTHMNLVNEGYRNLGQNPIYTDATIALWNAANANPDGLTAQGIPNYVAYPNTDWGKAIFENNLLQQHNLSLNGGSENTQYLLSAFYLNNPGTMANTGSDKYNLRVNLQSKVTKFITVGTQTFASYQTFGLASTDNAFNFLRQTTPGVYPVYQGKYGFPAAAEESSTANNISQYLYSTGGSDNETRLNTTVFAKIDILKGLNFETRFNYQSRQEESNSHAITYERWNFASNTLKSPATTPDQLSTNYGFNKNYSYTIDNILNYKTTLAKVHDIGILAGYNQNYYNYYNFGASKKGLIDEAFTTLNSATLLTSASGDEYDYAIRSYFGRLNYAYKSRYLLEGVFRYDGSSKFAPETRWGFFPAFSAGWRISEEPFMKGINNYVGNLKLRASWGKTGNNVMSASDGSRVYDYQALYSGTNYSYNGTQSSGLIIGRFGNTNLMWESTTTTNLGLDGNLFRGALTFEIDLYRKYTDGILFTPTIPLSTGTAAAATQNIAEVSNKGIELTLGYNGKVGEFKYGVSGNFAYNFNRVTKYKGTLQQGYTTDALGNRVYTTNLGLVSSGGANRILEGHEINEHYLQTVYKGDGNYFTDGKVNVNGGPKDGMIRTPQDMDWLNAMIAAGYSFQPTAGVGKTKTYYGDLIYADNNGDGLYGNASDAQFMNKSTTPRYNFGLNLNFSYKNIDLSMLWSGSAGMWYYWNATGYNNSIVSLGNAVSTLIANDHYYYNDANPSDPANNITAHYPRLKNTTDAQNAAVASDFYLYNASYLKLKNLQIGYTIPERISKKAAISRARLYVSGENLFTITNYPGLDPEIGAGVGYPTLRQYSLGLNVTF</sequence>
<comment type="similarity">
    <text evidence="8 9">Belongs to the TonB-dependent receptor family.</text>
</comment>
<evidence type="ECO:0000256" key="3">
    <source>
        <dbReference type="ARBA" id="ARBA00022452"/>
    </source>
</evidence>
<reference evidence="12 13" key="1">
    <citation type="submission" date="2016-10" db="EMBL/GenBank/DDBJ databases">
        <authorList>
            <person name="de Groot N.N."/>
        </authorList>
    </citation>
    <scope>NUCLEOTIDE SEQUENCE [LARGE SCALE GENOMIC DNA]</scope>
    <source>
        <strain evidence="12 13">DSM 18610</strain>
    </source>
</reference>
<dbReference type="InterPro" id="IPR036942">
    <property type="entry name" value="Beta-barrel_TonB_sf"/>
</dbReference>
<evidence type="ECO:0000256" key="8">
    <source>
        <dbReference type="PROSITE-ProRule" id="PRU01360"/>
    </source>
</evidence>
<accession>A0A1H9PVC6</accession>
<keyword evidence="6 8" id="KW-0472">Membrane</keyword>
<name>A0A1H9PVC6_9SPHI</name>
<evidence type="ECO:0000256" key="4">
    <source>
        <dbReference type="ARBA" id="ARBA00022692"/>
    </source>
</evidence>
<dbReference type="NCBIfam" id="TIGR04057">
    <property type="entry name" value="SusC_RagA_signa"/>
    <property type="match status" value="1"/>
</dbReference>
<dbReference type="GO" id="GO:0009279">
    <property type="term" value="C:cell outer membrane"/>
    <property type="evidence" value="ECO:0007669"/>
    <property type="project" value="UniProtKB-SubCell"/>
</dbReference>
<dbReference type="Gene3D" id="2.60.40.1120">
    <property type="entry name" value="Carboxypeptidase-like, regulatory domain"/>
    <property type="match status" value="1"/>
</dbReference>
<evidence type="ECO:0000259" key="11">
    <source>
        <dbReference type="Pfam" id="PF07715"/>
    </source>
</evidence>
<evidence type="ECO:0000256" key="5">
    <source>
        <dbReference type="ARBA" id="ARBA00023077"/>
    </source>
</evidence>
<dbReference type="SUPFAM" id="SSF56935">
    <property type="entry name" value="Porins"/>
    <property type="match status" value="1"/>
</dbReference>
<dbReference type="InterPro" id="IPR023996">
    <property type="entry name" value="TonB-dep_OMP_SusC/RagA"/>
</dbReference>
<keyword evidence="5 9" id="KW-0798">TonB box</keyword>
<dbReference type="InterPro" id="IPR012910">
    <property type="entry name" value="Plug_dom"/>
</dbReference>
<dbReference type="FunFam" id="2.170.130.10:FF:000003">
    <property type="entry name" value="SusC/RagA family TonB-linked outer membrane protein"/>
    <property type="match status" value="1"/>
</dbReference>
<dbReference type="Pfam" id="PF07715">
    <property type="entry name" value="Plug"/>
    <property type="match status" value="1"/>
</dbReference>
<feature type="domain" description="TonB-dependent receptor plug" evidence="11">
    <location>
        <begin position="134"/>
        <end position="239"/>
    </location>
</feature>
<comment type="subcellular location">
    <subcellularLocation>
        <location evidence="1 8">Cell outer membrane</location>
        <topology evidence="1 8">Multi-pass membrane protein</topology>
    </subcellularLocation>
</comment>
<dbReference type="Gene3D" id="2.170.130.10">
    <property type="entry name" value="TonB-dependent receptor, plug domain"/>
    <property type="match status" value="1"/>
</dbReference>
<evidence type="ECO:0000256" key="6">
    <source>
        <dbReference type="ARBA" id="ARBA00023136"/>
    </source>
</evidence>
<feature type="domain" description="TonB-dependent receptor-like beta-barrel" evidence="10">
    <location>
        <begin position="409"/>
        <end position="838"/>
    </location>
</feature>
<dbReference type="PROSITE" id="PS52016">
    <property type="entry name" value="TONB_DEPENDENT_REC_3"/>
    <property type="match status" value="1"/>
</dbReference>
<keyword evidence="2 8" id="KW-0813">Transport</keyword>
<protein>
    <submittedName>
        <fullName evidence="12">TonB-linked outer membrane protein, SusC/RagA family</fullName>
    </submittedName>
</protein>
<evidence type="ECO:0000256" key="1">
    <source>
        <dbReference type="ARBA" id="ARBA00004571"/>
    </source>
</evidence>
<dbReference type="EMBL" id="FOGG01000010">
    <property type="protein sequence ID" value="SER52174.1"/>
    <property type="molecule type" value="Genomic_DNA"/>
</dbReference>
<dbReference type="InterPro" id="IPR023997">
    <property type="entry name" value="TonB-dep_OMP_SusC/RagA_CS"/>
</dbReference>
<dbReference type="Proteomes" id="UP000199572">
    <property type="component" value="Unassembled WGS sequence"/>
</dbReference>
<keyword evidence="3 8" id="KW-1134">Transmembrane beta strand</keyword>
<dbReference type="NCBIfam" id="TIGR04056">
    <property type="entry name" value="OMP_RagA_SusC"/>
    <property type="match status" value="1"/>
</dbReference>
<dbReference type="Gene3D" id="2.40.170.20">
    <property type="entry name" value="TonB-dependent receptor, beta-barrel domain"/>
    <property type="match status" value="1"/>
</dbReference>
<proteinExistence type="inferred from homology"/>
<dbReference type="InterPro" id="IPR000531">
    <property type="entry name" value="Beta-barrel_TonB"/>
</dbReference>
<gene>
    <name evidence="12" type="ORF">SAMN04488023_110127</name>
</gene>
<dbReference type="InterPro" id="IPR039426">
    <property type="entry name" value="TonB-dep_rcpt-like"/>
</dbReference>